<dbReference type="Pfam" id="PF03595">
    <property type="entry name" value="SLAC1"/>
    <property type="match status" value="1"/>
</dbReference>
<gene>
    <name evidence="8" type="primary">tehA</name>
    <name evidence="8" type="ORF">GG9_0502</name>
</gene>
<keyword evidence="4 7" id="KW-0812">Transmembrane</keyword>
<comment type="subcellular location">
    <subcellularLocation>
        <location evidence="1">Membrane</location>
        <topology evidence="1">Multi-pass membrane protein</topology>
    </subcellularLocation>
</comment>
<dbReference type="Proteomes" id="UP000003258">
    <property type="component" value="Unassembled WGS sequence"/>
</dbReference>
<dbReference type="InterPro" id="IPR011552">
    <property type="entry name" value="TehA/Mae1"/>
</dbReference>
<dbReference type="PANTHER" id="PTHR37955">
    <property type="entry name" value="TELLURITE RESISTANCE PROTEIN TEHA"/>
    <property type="match status" value="1"/>
</dbReference>
<evidence type="ECO:0000256" key="3">
    <source>
        <dbReference type="ARBA" id="ARBA00022448"/>
    </source>
</evidence>
<feature type="transmembrane region" description="Helical" evidence="7">
    <location>
        <begin position="299"/>
        <end position="320"/>
    </location>
</feature>
<dbReference type="Gene3D" id="1.50.10.150">
    <property type="entry name" value="Voltage-dependent anion channel"/>
    <property type="match status" value="1"/>
</dbReference>
<evidence type="ECO:0000256" key="2">
    <source>
        <dbReference type="ARBA" id="ARBA00008566"/>
    </source>
</evidence>
<evidence type="ECO:0000256" key="6">
    <source>
        <dbReference type="ARBA" id="ARBA00023136"/>
    </source>
</evidence>
<evidence type="ECO:0000313" key="8">
    <source>
        <dbReference type="EMBL" id="EGT76335.1"/>
    </source>
</evidence>
<feature type="transmembrane region" description="Helical" evidence="7">
    <location>
        <begin position="23"/>
        <end position="44"/>
    </location>
</feature>
<sequence length="330" mass="36859">MAVLNFAQIIQNKDHTMNTTKPFPLPTGYFGIPLGLAALSLAWLHLENLFPTARTVSDVLGIVASAVWILFILMYVYKLCYYFDEVRAEYHCPVRFSFIALIPITTMLVGDIIYRWNPLIAEVMIWVGTVGQLLFSSLRISELWQGGVFEQKSTRPPFYLPAVAANFTSASSLALLGYHDLGYLFFGAGMVAWIIFEPVLLQHLRISSLEPPFRATMGIILAPAFVGASAYLSLNHGEVDTLVKILWGYGFLQLFFLLRLFPWIVEKGLNIGLWGFSFGLASMANSAIAFYHGNVLQGVSIFAFVFSNLMIGLLVLMTIIKLAKGQFFLK</sequence>
<evidence type="ECO:0000313" key="9">
    <source>
        <dbReference type="Proteomes" id="UP000003258"/>
    </source>
</evidence>
<feature type="transmembrane region" description="Helical" evidence="7">
    <location>
        <begin position="213"/>
        <end position="234"/>
    </location>
</feature>
<proteinExistence type="inferred from homology"/>
<dbReference type="GO" id="GO:0046583">
    <property type="term" value="F:monoatomic cation efflux transmembrane transporter activity"/>
    <property type="evidence" value="ECO:0007669"/>
    <property type="project" value="TreeGrafter"/>
</dbReference>
<dbReference type="eggNOG" id="COG1275">
    <property type="taxonomic scope" value="Bacteria"/>
</dbReference>
<comment type="caution">
    <text evidence="8">The sequence shown here is derived from an EMBL/GenBank/DDBJ whole genome shotgun (WGS) entry which is preliminary data.</text>
</comment>
<reference evidence="8 9" key="1">
    <citation type="journal article" date="2011" name="J. Bacteriol.">
        <title>Genome Sequences for Five Strains of the Emerging Pathogen Haemophilus haemolyticus.</title>
        <authorList>
            <person name="Jordan I.K."/>
            <person name="Conley A.B."/>
            <person name="Antonov I.V."/>
            <person name="Arthur R.A."/>
            <person name="Cook E.D."/>
            <person name="Cooper G.P."/>
            <person name="Jones B.L."/>
            <person name="Knipe K.M."/>
            <person name="Lee K.J."/>
            <person name="Liu X."/>
            <person name="Mitchell G.J."/>
            <person name="Pande P.R."/>
            <person name="Petit R.A."/>
            <person name="Qin S."/>
            <person name="Rajan V.N."/>
            <person name="Sarda S."/>
            <person name="Sebastian A."/>
            <person name="Tang S."/>
            <person name="Thapliyal R."/>
            <person name="Varghese N.J."/>
            <person name="Ye T."/>
            <person name="Katz L.S."/>
            <person name="Wang X."/>
            <person name="Rowe L."/>
            <person name="Frace M."/>
            <person name="Mayer L.W."/>
        </authorList>
    </citation>
    <scope>NUCLEOTIDE SEQUENCE [LARGE SCALE GENOMIC DNA]</scope>
    <source>
        <strain evidence="8 9">M19501</strain>
    </source>
</reference>
<feature type="transmembrane region" description="Helical" evidence="7">
    <location>
        <begin position="92"/>
        <end position="113"/>
    </location>
</feature>
<dbReference type="InterPro" id="IPR038665">
    <property type="entry name" value="Voltage-dep_anion_channel_sf"/>
</dbReference>
<evidence type="ECO:0000256" key="5">
    <source>
        <dbReference type="ARBA" id="ARBA00022989"/>
    </source>
</evidence>
<dbReference type="EMBL" id="AFQO01000006">
    <property type="protein sequence ID" value="EGT76335.1"/>
    <property type="molecule type" value="Genomic_DNA"/>
</dbReference>
<feature type="transmembrane region" description="Helical" evidence="7">
    <location>
        <begin position="59"/>
        <end position="80"/>
    </location>
</feature>
<evidence type="ECO:0000256" key="4">
    <source>
        <dbReference type="ARBA" id="ARBA00022692"/>
    </source>
</evidence>
<protein>
    <submittedName>
        <fullName evidence="8">Tellurite resistance protein tehA</fullName>
    </submittedName>
</protein>
<dbReference type="InterPro" id="IPR039264">
    <property type="entry name" value="TehA"/>
</dbReference>
<dbReference type="InterPro" id="IPR052951">
    <property type="entry name" value="Tellurite_res_ion_channel"/>
</dbReference>
<accession>F9GN57</accession>
<feature type="transmembrane region" description="Helical" evidence="7">
    <location>
        <begin position="158"/>
        <end position="177"/>
    </location>
</feature>
<feature type="transmembrane region" description="Helical" evidence="7">
    <location>
        <begin position="272"/>
        <end position="293"/>
    </location>
</feature>
<name>F9GN57_HAEHA</name>
<dbReference type="PATRIC" id="fig|1028803.3.peg.525"/>
<dbReference type="AlphaFoldDB" id="F9GN57"/>
<keyword evidence="6 7" id="KW-0472">Membrane</keyword>
<dbReference type="NCBIfam" id="NF008032">
    <property type="entry name" value="PRK10764.1"/>
    <property type="match status" value="1"/>
</dbReference>
<dbReference type="CDD" id="cd09324">
    <property type="entry name" value="TDT_TehA"/>
    <property type="match status" value="1"/>
</dbReference>
<comment type="similarity">
    <text evidence="2">Belongs to the tellurite-resistance/dicarboxylate transporter (TDT) family.</text>
</comment>
<dbReference type="NCBIfam" id="TIGR00816">
    <property type="entry name" value="tdt"/>
    <property type="match status" value="1"/>
</dbReference>
<dbReference type="GO" id="GO:0005886">
    <property type="term" value="C:plasma membrane"/>
    <property type="evidence" value="ECO:0007669"/>
    <property type="project" value="TreeGrafter"/>
</dbReference>
<dbReference type="PANTHER" id="PTHR37955:SF1">
    <property type="entry name" value="DEP DOMAIN-CONTAINING PROTEIN"/>
    <property type="match status" value="1"/>
</dbReference>
<evidence type="ECO:0000256" key="1">
    <source>
        <dbReference type="ARBA" id="ARBA00004141"/>
    </source>
</evidence>
<evidence type="ECO:0000256" key="7">
    <source>
        <dbReference type="SAM" id="Phobius"/>
    </source>
</evidence>
<dbReference type="InterPro" id="IPR004695">
    <property type="entry name" value="SLAC1/Mae1/Ssu1/TehA"/>
</dbReference>
<keyword evidence="3" id="KW-0813">Transport</keyword>
<feature type="transmembrane region" description="Helical" evidence="7">
    <location>
        <begin position="246"/>
        <end position="265"/>
    </location>
</feature>
<organism evidence="8 9">
    <name type="scientific">Haemophilus haemolyticus M19501</name>
    <dbReference type="NCBI Taxonomy" id="1028803"/>
    <lineage>
        <taxon>Bacteria</taxon>
        <taxon>Pseudomonadati</taxon>
        <taxon>Pseudomonadota</taxon>
        <taxon>Gammaproteobacteria</taxon>
        <taxon>Pasteurellales</taxon>
        <taxon>Pasteurellaceae</taxon>
        <taxon>Haemophilus</taxon>
    </lineage>
</organism>
<feature type="transmembrane region" description="Helical" evidence="7">
    <location>
        <begin position="183"/>
        <end position="201"/>
    </location>
</feature>
<keyword evidence="5 7" id="KW-1133">Transmembrane helix</keyword>